<dbReference type="PANTHER" id="PTHR34800:SF1">
    <property type="entry name" value="TETRAPYRROLE-BINDING PROTEIN, CHLOROPLASTIC"/>
    <property type="match status" value="1"/>
</dbReference>
<gene>
    <name evidence="3" type="ORF">MiYa_02323</name>
</gene>
<dbReference type="InterPro" id="IPR008629">
    <property type="entry name" value="GUN4-like"/>
</dbReference>
<dbReference type="Proteomes" id="UP000323569">
    <property type="component" value="Unassembled WGS sequence"/>
</dbReference>
<sequence length="242" mass="27274">MMTDQNGVLVEEQSEDITGKMSQLATESPKNQLQILTQLAGDGEGGLTVLRDFLLAQRPTPVNLVTGKAYQLLYQDNSAQSKEFLANYFPTGVVPLDSAKGIDYRLLQELLAKQDFQTADSLTRQKLCELAGEGAIQRKWVYFTEVEAFPGVDIQTIDHLWLVHSEGKFGWSVQRKLWLGVGQDFPKLWPKIGWKNGNNWTKYPQEFTWDLSAPVGHLPLLNQLRGVRVAASLFSHPVWSEK</sequence>
<dbReference type="AlphaFoldDB" id="A0A5A5R717"/>
<dbReference type="Pfam" id="PF05419">
    <property type="entry name" value="GUN4"/>
    <property type="match status" value="1"/>
</dbReference>
<dbReference type="GO" id="GO:0046906">
    <property type="term" value="F:tetrapyrrole binding"/>
    <property type="evidence" value="ECO:0007669"/>
    <property type="project" value="TreeGrafter"/>
</dbReference>
<reference evidence="3 4" key="1">
    <citation type="submission" date="2018-09" db="EMBL/GenBank/DDBJ databases">
        <title>Evolutionary history of phycoerythrin pigmentation in the water bloom-forming cyanobacterium Microcystis aeruginosa.</title>
        <authorList>
            <person name="Tanabe Y."/>
            <person name="Tanabe Y."/>
            <person name="Yamaguchi H."/>
        </authorList>
    </citation>
    <scope>NUCLEOTIDE SEQUENCE [LARGE SCALE GENOMIC DNA]</scope>
    <source>
        <strain evidence="3 4">NIES-2519</strain>
    </source>
</reference>
<comment type="caution">
    <text evidence="3">The sequence shown here is derived from an EMBL/GenBank/DDBJ whole genome shotgun (WGS) entry which is preliminary data.</text>
</comment>
<dbReference type="Gene3D" id="1.25.40.620">
    <property type="match status" value="1"/>
</dbReference>
<proteinExistence type="predicted"/>
<dbReference type="InterPro" id="IPR032192">
    <property type="entry name" value="GUN4_N"/>
</dbReference>
<dbReference type="SUPFAM" id="SSF140869">
    <property type="entry name" value="GUN4-like"/>
    <property type="match status" value="1"/>
</dbReference>
<protein>
    <submittedName>
        <fullName evidence="3">Ycf53-like protein</fullName>
    </submittedName>
</protein>
<dbReference type="EMBL" id="BHVO01000035">
    <property type="protein sequence ID" value="GCA70788.1"/>
    <property type="molecule type" value="Genomic_DNA"/>
</dbReference>
<dbReference type="GO" id="GO:0030288">
    <property type="term" value="C:outer membrane-bounded periplasmic space"/>
    <property type="evidence" value="ECO:0007669"/>
    <property type="project" value="TreeGrafter"/>
</dbReference>
<evidence type="ECO:0000259" key="2">
    <source>
        <dbReference type="Pfam" id="PF16416"/>
    </source>
</evidence>
<dbReference type="SUPFAM" id="SSF48371">
    <property type="entry name" value="ARM repeat"/>
    <property type="match status" value="1"/>
</dbReference>
<evidence type="ECO:0000313" key="4">
    <source>
        <dbReference type="Proteomes" id="UP000323569"/>
    </source>
</evidence>
<organism evidence="3 4">
    <name type="scientific">Microcystis aeruginosa NIES-2519</name>
    <dbReference type="NCBI Taxonomy" id="2303981"/>
    <lineage>
        <taxon>Bacteria</taxon>
        <taxon>Bacillati</taxon>
        <taxon>Cyanobacteriota</taxon>
        <taxon>Cyanophyceae</taxon>
        <taxon>Oscillatoriophycideae</taxon>
        <taxon>Chroococcales</taxon>
        <taxon>Microcystaceae</taxon>
        <taxon>Microcystis</taxon>
    </lineage>
</organism>
<feature type="domain" description="GUN4 N-terminal ARM-like repeat" evidence="2">
    <location>
        <begin position="10"/>
        <end position="90"/>
    </location>
</feature>
<evidence type="ECO:0000259" key="1">
    <source>
        <dbReference type="Pfam" id="PF05419"/>
    </source>
</evidence>
<accession>A0A5A5R717</accession>
<feature type="domain" description="GUN4-like" evidence="1">
    <location>
        <begin position="98"/>
        <end position="237"/>
    </location>
</feature>
<dbReference type="Gene3D" id="1.10.10.1770">
    <property type="entry name" value="Gun4-like"/>
    <property type="match status" value="1"/>
</dbReference>
<name>A0A5A5R717_MICAE</name>
<dbReference type="Pfam" id="PF16416">
    <property type="entry name" value="GUN4_N"/>
    <property type="match status" value="1"/>
</dbReference>
<dbReference type="PANTHER" id="PTHR34800">
    <property type="entry name" value="TETRAPYRROLE-BINDING PROTEIN, CHLOROPLASTIC"/>
    <property type="match status" value="1"/>
</dbReference>
<evidence type="ECO:0000313" key="3">
    <source>
        <dbReference type="EMBL" id="GCA70788.1"/>
    </source>
</evidence>
<dbReference type="InterPro" id="IPR016024">
    <property type="entry name" value="ARM-type_fold"/>
</dbReference>
<dbReference type="InterPro" id="IPR037215">
    <property type="entry name" value="GUN4-like_sf"/>
</dbReference>
<dbReference type="CDD" id="cd16383">
    <property type="entry name" value="GUN4"/>
    <property type="match status" value="1"/>
</dbReference>